<name>A0ACC0PT87_RHOML</name>
<comment type="caution">
    <text evidence="1">The sequence shown here is derived from an EMBL/GenBank/DDBJ whole genome shotgun (WGS) entry which is preliminary data.</text>
</comment>
<organism evidence="1 2">
    <name type="scientific">Rhododendron molle</name>
    <name type="common">Chinese azalea</name>
    <name type="synonym">Azalea mollis</name>
    <dbReference type="NCBI Taxonomy" id="49168"/>
    <lineage>
        <taxon>Eukaryota</taxon>
        <taxon>Viridiplantae</taxon>
        <taxon>Streptophyta</taxon>
        <taxon>Embryophyta</taxon>
        <taxon>Tracheophyta</taxon>
        <taxon>Spermatophyta</taxon>
        <taxon>Magnoliopsida</taxon>
        <taxon>eudicotyledons</taxon>
        <taxon>Gunneridae</taxon>
        <taxon>Pentapetalae</taxon>
        <taxon>asterids</taxon>
        <taxon>Ericales</taxon>
        <taxon>Ericaceae</taxon>
        <taxon>Ericoideae</taxon>
        <taxon>Rhodoreae</taxon>
        <taxon>Rhododendron</taxon>
    </lineage>
</organism>
<evidence type="ECO:0000313" key="2">
    <source>
        <dbReference type="Proteomes" id="UP001062846"/>
    </source>
</evidence>
<gene>
    <name evidence="1" type="ORF">RHMOL_Rhmol02G0193300</name>
</gene>
<dbReference type="Proteomes" id="UP001062846">
    <property type="component" value="Chromosome 2"/>
</dbReference>
<dbReference type="EMBL" id="CM046389">
    <property type="protein sequence ID" value="KAI8568371.1"/>
    <property type="molecule type" value="Genomic_DNA"/>
</dbReference>
<sequence length="121" mass="14459">MFPPENTCTNPHLLPHGLAWSKEYRRTKEWRGEVMTFRRWLDNITGVTVHWDRWTRLETDFLPRSREVTRSRVLLECPLGWQWYLGDRVTRQSLGSPEFVVPGPHPPLVQRTETYTRAKLE</sequence>
<protein>
    <submittedName>
        <fullName evidence="1">Uncharacterized protein</fullName>
    </submittedName>
</protein>
<keyword evidence="2" id="KW-1185">Reference proteome</keyword>
<reference evidence="1" key="1">
    <citation type="submission" date="2022-02" db="EMBL/GenBank/DDBJ databases">
        <title>Plant Genome Project.</title>
        <authorList>
            <person name="Zhang R.-G."/>
        </authorList>
    </citation>
    <scope>NUCLEOTIDE SEQUENCE</scope>
    <source>
        <strain evidence="1">AT1</strain>
    </source>
</reference>
<proteinExistence type="predicted"/>
<accession>A0ACC0PT87</accession>
<evidence type="ECO:0000313" key="1">
    <source>
        <dbReference type="EMBL" id="KAI8568371.1"/>
    </source>
</evidence>